<dbReference type="EMBL" id="KX284715">
    <property type="protein sequence ID" value="AOM65576.1"/>
    <property type="molecule type" value="Genomic_DNA"/>
</dbReference>
<dbReference type="SUPFAM" id="SSF64288">
    <property type="entry name" value="Chorismate lyase-like"/>
    <property type="match status" value="1"/>
</dbReference>
<name>A0A1C9CB25_9FLOR</name>
<geneLocation type="plastid" evidence="1"/>
<dbReference type="AlphaFoldDB" id="A0A1C9CB25"/>
<dbReference type="InterPro" id="IPR002800">
    <property type="entry name" value="Rv2949c-like"/>
</dbReference>
<sequence>MYTNDFIPLNTSQLNIYNDTICDPVPLRWKLILLNDGSFTQNLNSLTGHHINANVLKQSTNNFVLNQYTQHLDAYFSLVNSKATREVWLEDNKSTKLAFARSFWFQPSIMSNKFPDHEPIGKSFIQLNIDIHKEIHQVYCGYSTHMSHEFKSNDFIWGRHYTIWQNYQPLAIVQEFFSPHLIQYLQL</sequence>
<organism evidence="1">
    <name type="scientific">Ahnfeltia plicata</name>
    <dbReference type="NCBI Taxonomy" id="28023"/>
    <lineage>
        <taxon>Eukaryota</taxon>
        <taxon>Rhodophyta</taxon>
        <taxon>Florideophyceae</taxon>
        <taxon>Ahnfeltiophycidae</taxon>
        <taxon>Ahnfeltiales</taxon>
        <taxon>Ahnfeltiaceae</taxon>
        <taxon>Ahnfeltia</taxon>
    </lineage>
</organism>
<dbReference type="InterPro" id="IPR028978">
    <property type="entry name" value="Chorismate_lyase_/UTRA_dom_sf"/>
</dbReference>
<proteinExistence type="predicted"/>
<dbReference type="Gene3D" id="3.40.1410.10">
    <property type="entry name" value="Chorismate lyase-like"/>
    <property type="match status" value="1"/>
</dbReference>
<reference evidence="1" key="1">
    <citation type="journal article" date="2016" name="BMC Biol.">
        <title>Parallel evolution of highly conserved plastid genome architecture in red seaweeds and seed plants.</title>
        <authorList>
            <person name="Lee J."/>
            <person name="Cho C.H."/>
            <person name="Park S.I."/>
            <person name="Choi J.W."/>
            <person name="Song H.S."/>
            <person name="West J.A."/>
            <person name="Bhattacharya D."/>
            <person name="Yoon H.S."/>
        </authorList>
    </citation>
    <scope>NUCLEOTIDE SEQUENCE</scope>
</reference>
<dbReference type="RefSeq" id="YP_009293888.1">
    <property type="nucleotide sequence ID" value="NC_031145.1"/>
</dbReference>
<gene>
    <name evidence="1" type="primary">ycf21</name>
    <name evidence="1" type="ORF">Ahnf_091</name>
</gene>
<protein>
    <recommendedName>
        <fullName evidence="2">Chorismate lyase</fullName>
    </recommendedName>
</protein>
<evidence type="ECO:0008006" key="2">
    <source>
        <dbReference type="Google" id="ProtNLM"/>
    </source>
</evidence>
<dbReference type="GeneID" id="29069755"/>
<keyword evidence="1" id="KW-0934">Plastid</keyword>
<evidence type="ECO:0000313" key="1">
    <source>
        <dbReference type="EMBL" id="AOM65576.1"/>
    </source>
</evidence>
<accession>A0A1C9CB25</accession>
<dbReference type="Pfam" id="PF01947">
    <property type="entry name" value="Rv2949c-like"/>
    <property type="match status" value="1"/>
</dbReference>